<dbReference type="GO" id="GO:0000166">
    <property type="term" value="F:nucleotide binding"/>
    <property type="evidence" value="ECO:0007669"/>
    <property type="project" value="InterPro"/>
</dbReference>
<dbReference type="PATRIC" id="fig|1230456.3.peg.179"/>
<sequence>MGLLGVHDEGDIGTKPVQASHAGGYAKSDSVELVAVADINEEKLNRFGEVWDIPESGRYIGHEAMLETEDLDVVSVATPTFLHHDHVVDAVQLADPDAIWCEKPIASNVSDARNMVDVCSEAKTELVVNHTSRFTDNMRTLHEHIRDGLIGDIRSMTGLFRRELLRNSTHVLDTMTLMTDSRGQRVSGYLNGENDAVDALGADESVDDSGGGGHIIFEDGTFATVDCTVSRDESTYAYHFLGTDGRVEVNIVEGSWRYWDLVDGAHVEKELPDLEPDPDGYAKGFANAVEHIESVITGAESNRSSGEDAIRSLEIIIALYISDFTGGHVSLPLNRPLENVDVTSW</sequence>
<dbReference type="PANTHER" id="PTHR43818:SF11">
    <property type="entry name" value="BCDNA.GH03377"/>
    <property type="match status" value="1"/>
</dbReference>
<keyword evidence="1" id="KW-0560">Oxidoreductase</keyword>
<dbReference type="PANTHER" id="PTHR43818">
    <property type="entry name" value="BCDNA.GH03377"/>
    <property type="match status" value="1"/>
</dbReference>
<gene>
    <name evidence="3" type="ORF">C468_00970</name>
</gene>
<protein>
    <submittedName>
        <fullName evidence="3">Oxidoreductase domain protein</fullName>
    </submittedName>
</protein>
<dbReference type="Proteomes" id="UP000011546">
    <property type="component" value="Unassembled WGS sequence"/>
</dbReference>
<dbReference type="STRING" id="1230456.C468_00970"/>
<dbReference type="AlphaFoldDB" id="M0PJH4"/>
<dbReference type="SUPFAM" id="SSF51735">
    <property type="entry name" value="NAD(P)-binding Rossmann-fold domains"/>
    <property type="match status" value="1"/>
</dbReference>
<evidence type="ECO:0000259" key="2">
    <source>
        <dbReference type="Pfam" id="PF01408"/>
    </source>
</evidence>
<dbReference type="GO" id="GO:0016491">
    <property type="term" value="F:oxidoreductase activity"/>
    <property type="evidence" value="ECO:0007669"/>
    <property type="project" value="UniProtKB-KW"/>
</dbReference>
<comment type="caution">
    <text evidence="3">The sequence shown here is derived from an EMBL/GenBank/DDBJ whole genome shotgun (WGS) entry which is preliminary data.</text>
</comment>
<dbReference type="InterPro" id="IPR050463">
    <property type="entry name" value="Gfo/Idh/MocA_oxidrdct_glycsds"/>
</dbReference>
<evidence type="ECO:0000313" key="3">
    <source>
        <dbReference type="EMBL" id="EMA70063.1"/>
    </source>
</evidence>
<dbReference type="Gene3D" id="3.40.50.720">
    <property type="entry name" value="NAD(P)-binding Rossmann-like Domain"/>
    <property type="match status" value="1"/>
</dbReference>
<evidence type="ECO:0000256" key="1">
    <source>
        <dbReference type="ARBA" id="ARBA00023002"/>
    </source>
</evidence>
<keyword evidence="4" id="KW-1185">Reference proteome</keyword>
<feature type="domain" description="Gfo/Idh/MocA-like oxidoreductase N-terminal" evidence="2">
    <location>
        <begin position="13"/>
        <end position="130"/>
    </location>
</feature>
<dbReference type="Pfam" id="PF01408">
    <property type="entry name" value="GFO_IDH_MocA"/>
    <property type="match status" value="1"/>
</dbReference>
<dbReference type="SUPFAM" id="SSF55347">
    <property type="entry name" value="Glyceraldehyde-3-phosphate dehydrogenase-like, C-terminal domain"/>
    <property type="match status" value="1"/>
</dbReference>
<dbReference type="Gene3D" id="3.30.360.10">
    <property type="entry name" value="Dihydrodipicolinate Reductase, domain 2"/>
    <property type="match status" value="1"/>
</dbReference>
<organism evidence="3 4">
    <name type="scientific">Halorubrum kocurii JCM 14978</name>
    <dbReference type="NCBI Taxonomy" id="1230456"/>
    <lineage>
        <taxon>Archaea</taxon>
        <taxon>Methanobacteriati</taxon>
        <taxon>Methanobacteriota</taxon>
        <taxon>Stenosarchaea group</taxon>
        <taxon>Halobacteria</taxon>
        <taxon>Halobacteriales</taxon>
        <taxon>Haloferacaceae</taxon>
        <taxon>Halorubrum</taxon>
    </lineage>
</organism>
<name>M0PJH4_9EURY</name>
<evidence type="ECO:0000313" key="4">
    <source>
        <dbReference type="Proteomes" id="UP000011546"/>
    </source>
</evidence>
<proteinExistence type="predicted"/>
<accession>M0PJH4</accession>
<dbReference type="EMBL" id="AOJH01000006">
    <property type="protein sequence ID" value="EMA70063.1"/>
    <property type="molecule type" value="Genomic_DNA"/>
</dbReference>
<reference evidence="3 4" key="1">
    <citation type="journal article" date="2014" name="PLoS Genet.">
        <title>Phylogenetically driven sequencing of extremely halophilic archaea reveals strategies for static and dynamic osmo-response.</title>
        <authorList>
            <person name="Becker E.A."/>
            <person name="Seitzer P.M."/>
            <person name="Tritt A."/>
            <person name="Larsen D."/>
            <person name="Krusor M."/>
            <person name="Yao A.I."/>
            <person name="Wu D."/>
            <person name="Madern D."/>
            <person name="Eisen J.A."/>
            <person name="Darling A.E."/>
            <person name="Facciotti M.T."/>
        </authorList>
    </citation>
    <scope>NUCLEOTIDE SEQUENCE [LARGE SCALE GENOMIC DNA]</scope>
    <source>
        <strain evidence="3 4">JCM 14978</strain>
    </source>
</reference>
<dbReference type="InterPro" id="IPR000683">
    <property type="entry name" value="Gfo/Idh/MocA-like_OxRdtase_N"/>
</dbReference>
<dbReference type="InterPro" id="IPR036291">
    <property type="entry name" value="NAD(P)-bd_dom_sf"/>
</dbReference>